<dbReference type="SUPFAM" id="SSF56327">
    <property type="entry name" value="LDH C-terminal domain-like"/>
    <property type="match status" value="1"/>
</dbReference>
<accession>A0AAV8VES3</accession>
<evidence type="ECO:0000256" key="4">
    <source>
        <dbReference type="SAM" id="SignalP"/>
    </source>
</evidence>
<keyword evidence="7" id="KW-1185">Reference proteome</keyword>
<dbReference type="FunFam" id="3.90.110.10:FF:000009">
    <property type="entry name" value="Malate dehydrogenase"/>
    <property type="match status" value="1"/>
</dbReference>
<dbReference type="PANTHER" id="PTHR11540:SF16">
    <property type="entry name" value="MALATE DEHYDROGENASE, MITOCHONDRIAL"/>
    <property type="match status" value="1"/>
</dbReference>
<feature type="signal peptide" evidence="4">
    <location>
        <begin position="1"/>
        <end position="17"/>
    </location>
</feature>
<evidence type="ECO:0000313" key="7">
    <source>
        <dbReference type="Proteomes" id="UP001159042"/>
    </source>
</evidence>
<protein>
    <recommendedName>
        <fullName evidence="5">Lactate/malate dehydrogenase C-terminal domain-containing protein</fullName>
    </recommendedName>
</protein>
<dbReference type="InterPro" id="IPR022383">
    <property type="entry name" value="Lactate/malate_DH_C"/>
</dbReference>
<dbReference type="GO" id="GO:0006099">
    <property type="term" value="P:tricarboxylic acid cycle"/>
    <property type="evidence" value="ECO:0007669"/>
    <property type="project" value="TreeGrafter"/>
</dbReference>
<dbReference type="GO" id="GO:0030060">
    <property type="term" value="F:L-malate dehydrogenase (NAD+) activity"/>
    <property type="evidence" value="ECO:0007669"/>
    <property type="project" value="TreeGrafter"/>
</dbReference>
<gene>
    <name evidence="6" type="ORF">NQ315_015150</name>
</gene>
<sequence length="230" mass="24982">MMILKAFLAIATNPVNSLVPMACEILKKGGCYNPNMIFGITTLDTVRANTFAAQVLGLEPECVMVPVVGGHTEETIIPVLSNAKPCAEFTNEELENITTNVRKARENILKLKPPETAPLSNSFAVARFVISLVKAIRGYPEIIESAFVFSKAHPQLKYLSTPLLLGPNGIVKDLGVPKLSDFESCMFDNAIPTLVSDIKRGEKFVGVIDPPPCNPCDSNPNAPRCPINWC</sequence>
<evidence type="ECO:0000256" key="2">
    <source>
        <dbReference type="ARBA" id="ARBA00023002"/>
    </source>
</evidence>
<dbReference type="PANTHER" id="PTHR11540">
    <property type="entry name" value="MALATE AND LACTATE DEHYDROGENASE"/>
    <property type="match status" value="1"/>
</dbReference>
<comment type="subunit">
    <text evidence="1">Homodimer.</text>
</comment>
<keyword evidence="3" id="KW-0520">NAD</keyword>
<comment type="caution">
    <text evidence="6">The sequence shown here is derived from an EMBL/GenBank/DDBJ whole genome shotgun (WGS) entry which is preliminary data.</text>
</comment>
<dbReference type="Gene3D" id="3.40.50.720">
    <property type="entry name" value="NAD(P)-binding Rossmann-like Domain"/>
    <property type="match status" value="1"/>
</dbReference>
<proteinExistence type="predicted"/>
<evidence type="ECO:0000259" key="5">
    <source>
        <dbReference type="Pfam" id="PF02866"/>
    </source>
</evidence>
<reference evidence="6 7" key="1">
    <citation type="journal article" date="2023" name="Insect Mol. Biol.">
        <title>Genome sequencing provides insights into the evolution of gene families encoding plant cell wall-degrading enzymes in longhorned beetles.</title>
        <authorList>
            <person name="Shin N.R."/>
            <person name="Okamura Y."/>
            <person name="Kirsch R."/>
            <person name="Pauchet Y."/>
        </authorList>
    </citation>
    <scope>NUCLEOTIDE SEQUENCE [LARGE SCALE GENOMIC DNA]</scope>
    <source>
        <strain evidence="6">EAD_L_NR</strain>
    </source>
</reference>
<dbReference type="InterPro" id="IPR015955">
    <property type="entry name" value="Lactate_DH/Glyco_Ohase_4_C"/>
</dbReference>
<evidence type="ECO:0000256" key="3">
    <source>
        <dbReference type="ARBA" id="ARBA00023027"/>
    </source>
</evidence>
<keyword evidence="2" id="KW-0560">Oxidoreductase</keyword>
<dbReference type="AlphaFoldDB" id="A0AAV8VES3"/>
<name>A0AAV8VES3_9CUCU</name>
<evidence type="ECO:0000313" key="6">
    <source>
        <dbReference type="EMBL" id="KAJ8912638.1"/>
    </source>
</evidence>
<keyword evidence="4" id="KW-0732">Signal</keyword>
<evidence type="ECO:0000256" key="1">
    <source>
        <dbReference type="ARBA" id="ARBA00011738"/>
    </source>
</evidence>
<feature type="domain" description="Lactate/malate dehydrogenase C-terminal" evidence="5">
    <location>
        <begin position="41"/>
        <end position="205"/>
    </location>
</feature>
<feature type="chain" id="PRO_5044023904" description="Lactate/malate dehydrogenase C-terminal domain-containing protein" evidence="4">
    <location>
        <begin position="18"/>
        <end position="230"/>
    </location>
</feature>
<dbReference type="GO" id="GO:0005739">
    <property type="term" value="C:mitochondrion"/>
    <property type="evidence" value="ECO:0007669"/>
    <property type="project" value="TreeGrafter"/>
</dbReference>
<dbReference type="Gene3D" id="3.90.110.10">
    <property type="entry name" value="Lactate dehydrogenase/glycoside hydrolase, family 4, C-terminal"/>
    <property type="match status" value="1"/>
</dbReference>
<dbReference type="Pfam" id="PF02866">
    <property type="entry name" value="Ldh_1_C"/>
    <property type="match status" value="1"/>
</dbReference>
<dbReference type="EMBL" id="JANEYG010000118">
    <property type="protein sequence ID" value="KAJ8912638.1"/>
    <property type="molecule type" value="Genomic_DNA"/>
</dbReference>
<organism evidence="6 7">
    <name type="scientific">Exocentrus adspersus</name>
    <dbReference type="NCBI Taxonomy" id="1586481"/>
    <lineage>
        <taxon>Eukaryota</taxon>
        <taxon>Metazoa</taxon>
        <taxon>Ecdysozoa</taxon>
        <taxon>Arthropoda</taxon>
        <taxon>Hexapoda</taxon>
        <taxon>Insecta</taxon>
        <taxon>Pterygota</taxon>
        <taxon>Neoptera</taxon>
        <taxon>Endopterygota</taxon>
        <taxon>Coleoptera</taxon>
        <taxon>Polyphaga</taxon>
        <taxon>Cucujiformia</taxon>
        <taxon>Chrysomeloidea</taxon>
        <taxon>Cerambycidae</taxon>
        <taxon>Lamiinae</taxon>
        <taxon>Acanthocinini</taxon>
        <taxon>Exocentrus</taxon>
    </lineage>
</organism>
<dbReference type="Proteomes" id="UP001159042">
    <property type="component" value="Unassembled WGS sequence"/>
</dbReference>